<dbReference type="SUPFAM" id="SSF54913">
    <property type="entry name" value="GlnB-like"/>
    <property type="match status" value="1"/>
</dbReference>
<dbReference type="PANTHER" id="PTHR30115:SF11">
    <property type="entry name" value="NITROGEN REGULATORY PROTEIN P-II HOMOLOG"/>
    <property type="match status" value="1"/>
</dbReference>
<dbReference type="GO" id="GO:0030234">
    <property type="term" value="F:enzyme regulator activity"/>
    <property type="evidence" value="ECO:0007669"/>
    <property type="project" value="InterPro"/>
</dbReference>
<gene>
    <name evidence="2" type="ORF">HNP90_001481</name>
</gene>
<accession>A0A7J9PIU0</accession>
<evidence type="ECO:0000313" key="2">
    <source>
        <dbReference type="EMBL" id="MBA2862600.1"/>
    </source>
</evidence>
<dbReference type="AlphaFoldDB" id="A0A7J9PIU0"/>
<reference evidence="2 3" key="1">
    <citation type="submission" date="2020-07" db="EMBL/GenBank/DDBJ databases">
        <title>Genomic Encyclopedia of Type Strains, Phase IV (KMG-V): Genome sequencing to study the core and pangenomes of soil and plant-associated prokaryotes.</title>
        <authorList>
            <person name="Whitman W."/>
        </authorList>
    </citation>
    <scope>NUCLEOTIDE SEQUENCE [LARGE SCALE GENOMIC DNA]</scope>
    <source>
        <strain evidence="2 3">C8</strain>
    </source>
</reference>
<dbReference type="SMART" id="SM00938">
    <property type="entry name" value="P-II"/>
    <property type="match status" value="1"/>
</dbReference>
<proteinExistence type="inferred from homology"/>
<dbReference type="GO" id="GO:0005829">
    <property type="term" value="C:cytosol"/>
    <property type="evidence" value="ECO:0007669"/>
    <property type="project" value="TreeGrafter"/>
</dbReference>
<dbReference type="InterPro" id="IPR015867">
    <property type="entry name" value="N-reg_PII/ATP_PRibTrfase_C"/>
</dbReference>
<comment type="similarity">
    <text evidence="1">Belongs to the P(II) protein family.</text>
</comment>
<dbReference type="GO" id="GO:0006808">
    <property type="term" value="P:regulation of nitrogen utilization"/>
    <property type="evidence" value="ECO:0007669"/>
    <property type="project" value="InterPro"/>
</dbReference>
<dbReference type="PROSITE" id="PS00638">
    <property type="entry name" value="PII_GLNB_CTER"/>
    <property type="match status" value="1"/>
</dbReference>
<dbReference type="GO" id="GO:0005524">
    <property type="term" value="F:ATP binding"/>
    <property type="evidence" value="ECO:0007669"/>
    <property type="project" value="TreeGrafter"/>
</dbReference>
<dbReference type="Pfam" id="PF00543">
    <property type="entry name" value="P-II"/>
    <property type="match status" value="1"/>
</dbReference>
<dbReference type="EMBL" id="JACDUL010000003">
    <property type="protein sequence ID" value="MBA2862600.1"/>
    <property type="molecule type" value="Genomic_DNA"/>
</dbReference>
<protein>
    <submittedName>
        <fullName evidence="2">Nitrogen regulatory protein P-II 1</fullName>
    </submittedName>
</protein>
<dbReference type="RefSeq" id="WP_011977445.1">
    <property type="nucleotide sequence ID" value="NZ_JACDUL010000003.1"/>
</dbReference>
<dbReference type="PROSITE" id="PS51343">
    <property type="entry name" value="PII_GLNB_DOM"/>
    <property type="match status" value="1"/>
</dbReference>
<dbReference type="Gene3D" id="3.30.70.120">
    <property type="match status" value="1"/>
</dbReference>
<comment type="caution">
    <text evidence="2">The sequence shown here is derived from an EMBL/GenBank/DDBJ whole genome shotgun (WGS) entry which is preliminary data.</text>
</comment>
<dbReference type="PRINTS" id="PR00340">
    <property type="entry name" value="PIIGLNB"/>
</dbReference>
<evidence type="ECO:0000256" key="1">
    <source>
        <dbReference type="RuleBase" id="RU003936"/>
    </source>
</evidence>
<organism evidence="2 3">
    <name type="scientific">Methanococcus maripaludis</name>
    <name type="common">Methanococcus deltae</name>
    <dbReference type="NCBI Taxonomy" id="39152"/>
    <lineage>
        <taxon>Archaea</taxon>
        <taxon>Methanobacteriati</taxon>
        <taxon>Methanobacteriota</taxon>
        <taxon>Methanomada group</taxon>
        <taxon>Methanococci</taxon>
        <taxon>Methanococcales</taxon>
        <taxon>Methanococcaceae</taxon>
        <taxon>Methanococcus</taxon>
    </lineage>
</organism>
<dbReference type="Proteomes" id="UP000533207">
    <property type="component" value="Unassembled WGS sequence"/>
</dbReference>
<evidence type="ECO:0000313" key="3">
    <source>
        <dbReference type="Proteomes" id="UP000533207"/>
    </source>
</evidence>
<dbReference type="InterPro" id="IPR017918">
    <property type="entry name" value="N-reg_PII_CS"/>
</dbReference>
<sequence length="112" mass="12411">MKKLEAIIRMERLGLVKNALYKSGYVSLTITEVKGRGVQGGVVERYRGTEHVVEILQKVKLELVINEKDVDAVIKIIAENAYTGKPGDGKIFIIPVEDVCRVRTGERGSEAI</sequence>
<dbReference type="InterPro" id="IPR002187">
    <property type="entry name" value="N-reg_PII"/>
</dbReference>
<dbReference type="InterPro" id="IPR011322">
    <property type="entry name" value="N-reg_PII-like_a/b"/>
</dbReference>
<dbReference type="PANTHER" id="PTHR30115">
    <property type="entry name" value="NITROGEN REGULATORY PROTEIN P-II"/>
    <property type="match status" value="1"/>
</dbReference>
<name>A0A7J9PIU0_METMI</name>